<keyword evidence="7" id="KW-1185">Reference proteome</keyword>
<dbReference type="InterPro" id="IPR000847">
    <property type="entry name" value="LysR_HTH_N"/>
</dbReference>
<protein>
    <submittedName>
        <fullName evidence="6">LysR family transcriptional regulator</fullName>
    </submittedName>
</protein>
<sequence length="312" mass="35547">MSQNSPQNTLYYIDAILKYSNYGKAAKALYVSQPYLTQVIKRIEKQLECELINRSELPYRLTEQGKIYYEYLTSLENRYSRFLREIAAVAGQDKQVIKIGILPSLGTYLLPLLLPNFFKTHPTCKVELFEDLPEKNEKRTLSGELDFWIGQNSRNISPNLSSTILGKNSYSVIIPRSCALYREGIAIIDAGTYDMKTLLSQNLILTRKGSSIRSQIDQLLSVYKITPKIILESTEIYTIQRLAMNNIGLTFVPESIRVSPCPEKYNLYTLPVDELSLDFFIAYHSDRSLSETDLALINAFSIDTENAFSLGE</sequence>
<evidence type="ECO:0000313" key="6">
    <source>
        <dbReference type="EMBL" id="MBF4693330.1"/>
    </source>
</evidence>
<dbReference type="RefSeq" id="WP_194701569.1">
    <property type="nucleotide sequence ID" value="NZ_JADKNH010000005.1"/>
</dbReference>
<name>A0ABR9ZTX3_9FIRM</name>
<comment type="caution">
    <text evidence="6">The sequence shown here is derived from an EMBL/GenBank/DDBJ whole genome shotgun (WGS) entry which is preliminary data.</text>
</comment>
<dbReference type="InterPro" id="IPR036388">
    <property type="entry name" value="WH-like_DNA-bd_sf"/>
</dbReference>
<dbReference type="InterPro" id="IPR005119">
    <property type="entry name" value="LysR_subst-bd"/>
</dbReference>
<keyword evidence="2" id="KW-0805">Transcription regulation</keyword>
<dbReference type="PANTHER" id="PTHR30126">
    <property type="entry name" value="HTH-TYPE TRANSCRIPTIONAL REGULATOR"/>
    <property type="match status" value="1"/>
</dbReference>
<reference evidence="6 7" key="1">
    <citation type="submission" date="2020-11" db="EMBL/GenBank/DDBJ databases">
        <title>Fusibacter basophilias sp. nov.</title>
        <authorList>
            <person name="Qiu D."/>
        </authorList>
    </citation>
    <scope>NUCLEOTIDE SEQUENCE [LARGE SCALE GENOMIC DNA]</scope>
    <source>
        <strain evidence="6 7">Q10-2</strain>
    </source>
</reference>
<dbReference type="CDD" id="cd05466">
    <property type="entry name" value="PBP2_LTTR_substrate"/>
    <property type="match status" value="1"/>
</dbReference>
<keyword evidence="4" id="KW-0804">Transcription</keyword>
<dbReference type="SUPFAM" id="SSF53850">
    <property type="entry name" value="Periplasmic binding protein-like II"/>
    <property type="match status" value="1"/>
</dbReference>
<dbReference type="SUPFAM" id="SSF46785">
    <property type="entry name" value="Winged helix' DNA-binding domain"/>
    <property type="match status" value="1"/>
</dbReference>
<evidence type="ECO:0000256" key="4">
    <source>
        <dbReference type="ARBA" id="ARBA00023163"/>
    </source>
</evidence>
<evidence type="ECO:0000259" key="5">
    <source>
        <dbReference type="PROSITE" id="PS50931"/>
    </source>
</evidence>
<comment type="similarity">
    <text evidence="1">Belongs to the LysR transcriptional regulatory family.</text>
</comment>
<keyword evidence="3" id="KW-0238">DNA-binding</keyword>
<dbReference type="Proteomes" id="UP000614200">
    <property type="component" value="Unassembled WGS sequence"/>
</dbReference>
<dbReference type="PANTHER" id="PTHR30126:SF96">
    <property type="entry name" value="TRANSCRIPTIONAL REGULATORY PROTEIN, LYSR FAMILY"/>
    <property type="match status" value="1"/>
</dbReference>
<evidence type="ECO:0000256" key="2">
    <source>
        <dbReference type="ARBA" id="ARBA00023015"/>
    </source>
</evidence>
<dbReference type="Pfam" id="PF03466">
    <property type="entry name" value="LysR_substrate"/>
    <property type="match status" value="1"/>
</dbReference>
<evidence type="ECO:0000256" key="3">
    <source>
        <dbReference type="ARBA" id="ARBA00023125"/>
    </source>
</evidence>
<proteinExistence type="inferred from homology"/>
<gene>
    <name evidence="6" type="ORF">ISU02_09375</name>
</gene>
<evidence type="ECO:0000313" key="7">
    <source>
        <dbReference type="Proteomes" id="UP000614200"/>
    </source>
</evidence>
<organism evidence="6 7">
    <name type="scientific">Fusibacter ferrireducens</name>
    <dbReference type="NCBI Taxonomy" id="2785058"/>
    <lineage>
        <taxon>Bacteria</taxon>
        <taxon>Bacillati</taxon>
        <taxon>Bacillota</taxon>
        <taxon>Clostridia</taxon>
        <taxon>Eubacteriales</taxon>
        <taxon>Eubacteriales Family XII. Incertae Sedis</taxon>
        <taxon>Fusibacter</taxon>
    </lineage>
</organism>
<dbReference type="Gene3D" id="3.40.190.290">
    <property type="match status" value="1"/>
</dbReference>
<dbReference type="InterPro" id="IPR036390">
    <property type="entry name" value="WH_DNA-bd_sf"/>
</dbReference>
<evidence type="ECO:0000256" key="1">
    <source>
        <dbReference type="ARBA" id="ARBA00009437"/>
    </source>
</evidence>
<dbReference type="PROSITE" id="PS50931">
    <property type="entry name" value="HTH_LYSR"/>
    <property type="match status" value="1"/>
</dbReference>
<dbReference type="EMBL" id="JADKNH010000005">
    <property type="protein sequence ID" value="MBF4693330.1"/>
    <property type="molecule type" value="Genomic_DNA"/>
</dbReference>
<feature type="domain" description="HTH lysR-type" evidence="5">
    <location>
        <begin position="10"/>
        <end position="62"/>
    </location>
</feature>
<dbReference type="Gene3D" id="1.10.10.10">
    <property type="entry name" value="Winged helix-like DNA-binding domain superfamily/Winged helix DNA-binding domain"/>
    <property type="match status" value="1"/>
</dbReference>
<accession>A0ABR9ZTX3</accession>
<dbReference type="Pfam" id="PF00126">
    <property type="entry name" value="HTH_1"/>
    <property type="match status" value="1"/>
</dbReference>